<dbReference type="RefSeq" id="WP_117364145.1">
    <property type="nucleotide sequence ID" value="NZ_CP024047.1"/>
</dbReference>
<evidence type="ECO:0000313" key="5">
    <source>
        <dbReference type="Proteomes" id="UP000258707"/>
    </source>
</evidence>
<feature type="domain" description="HTH bat-type" evidence="3">
    <location>
        <begin position="145"/>
        <end position="196"/>
    </location>
</feature>
<organism evidence="4 5">
    <name type="scientific">Natrarchaeobaculum sulfurireducens</name>
    <dbReference type="NCBI Taxonomy" id="2044521"/>
    <lineage>
        <taxon>Archaea</taxon>
        <taxon>Methanobacteriati</taxon>
        <taxon>Methanobacteriota</taxon>
        <taxon>Stenosarchaea group</taxon>
        <taxon>Halobacteria</taxon>
        <taxon>Halobacteriales</taxon>
        <taxon>Natrialbaceae</taxon>
        <taxon>Natrarchaeobaculum</taxon>
    </lineage>
</organism>
<proteinExistence type="predicted"/>
<evidence type="ECO:0000313" key="4">
    <source>
        <dbReference type="EMBL" id="AXR78036.1"/>
    </source>
</evidence>
<dbReference type="GeneID" id="37638500"/>
<dbReference type="KEGG" id="nan:AArc1_1708"/>
<dbReference type="Gene3D" id="1.10.10.10">
    <property type="entry name" value="Winged helix-like DNA-binding domain superfamily/Winged helix DNA-binding domain"/>
    <property type="match status" value="1"/>
</dbReference>
<gene>
    <name evidence="4" type="ORF">AArc1_1708</name>
</gene>
<keyword evidence="2" id="KW-0804">Transcription</keyword>
<accession>A0A346PEU1</accession>
<dbReference type="InterPro" id="IPR007050">
    <property type="entry name" value="HTH_bacterioopsin"/>
</dbReference>
<dbReference type="PANTHER" id="PTHR34236">
    <property type="entry name" value="DIMETHYL SULFOXIDE REDUCTASE TRANSCRIPTIONAL ACTIVATOR"/>
    <property type="match status" value="1"/>
</dbReference>
<evidence type="ECO:0000256" key="2">
    <source>
        <dbReference type="ARBA" id="ARBA00023163"/>
    </source>
</evidence>
<evidence type="ECO:0000259" key="3">
    <source>
        <dbReference type="Pfam" id="PF04967"/>
    </source>
</evidence>
<dbReference type="Pfam" id="PF04967">
    <property type="entry name" value="HTH_10"/>
    <property type="match status" value="1"/>
</dbReference>
<reference evidence="5" key="1">
    <citation type="submission" date="2017-10" db="EMBL/GenBank/DDBJ databases">
        <title>Phenotypic and genomic properties of facultatively anaerobic sulfur-reducing natronoarchaea from hypersaline soda lakes.</title>
        <authorList>
            <person name="Sorokin D.Y."/>
            <person name="Kublanov I.V."/>
            <person name="Roman P."/>
            <person name="Sinninghe Damste J.S."/>
            <person name="Golyshin P.N."/>
            <person name="Rojo D."/>
            <person name="Ciordia S."/>
            <person name="Mena Md.C."/>
            <person name="Ferrer M."/>
            <person name="Messina E."/>
            <person name="Smedile F."/>
            <person name="La Spada G."/>
            <person name="La Cono V."/>
            <person name="Yakimov M.M."/>
        </authorList>
    </citation>
    <scope>NUCLEOTIDE SEQUENCE [LARGE SCALE GENOMIC DNA]</scope>
    <source>
        <strain evidence="5">AArc1</strain>
    </source>
</reference>
<dbReference type="Proteomes" id="UP000258707">
    <property type="component" value="Chromosome"/>
</dbReference>
<name>A0A346PEU1_9EURY</name>
<dbReference type="InterPro" id="IPR036388">
    <property type="entry name" value="WH-like_DNA-bd_sf"/>
</dbReference>
<keyword evidence="1" id="KW-0805">Transcription regulation</keyword>
<dbReference type="AlphaFoldDB" id="A0A346PEU1"/>
<evidence type="ECO:0000256" key="1">
    <source>
        <dbReference type="ARBA" id="ARBA00023015"/>
    </source>
</evidence>
<sequence>MFTATIHFTQHRECILRRLTASADAPFPIEIEEIQNGFVTFVLCAGEHADAFQSELEATDHVEHVERLDEENLLVTKPSCGAYSAIYRNHGTLRRSNTVSGRQREYNVLVFRREDLRRIIDDLEGFGTVTLGKLEPFEASTDSPLTARQREVATEALARGYYDWPRKITNEQLAEELEISRATLHEHLRKAEHRLLSSALADGHRRTGRGAFERIEVDTGD</sequence>
<dbReference type="PANTHER" id="PTHR34236:SF1">
    <property type="entry name" value="DIMETHYL SULFOXIDE REDUCTASE TRANSCRIPTIONAL ACTIVATOR"/>
    <property type="match status" value="1"/>
</dbReference>
<dbReference type="EMBL" id="CP024047">
    <property type="protein sequence ID" value="AXR78036.1"/>
    <property type="molecule type" value="Genomic_DNA"/>
</dbReference>
<protein>
    <submittedName>
        <fullName evidence="4">Signal transduction regulator</fullName>
    </submittedName>
</protein>